<dbReference type="SUPFAM" id="SSF53383">
    <property type="entry name" value="PLP-dependent transferases"/>
    <property type="match status" value="1"/>
</dbReference>
<dbReference type="GO" id="GO:0016829">
    <property type="term" value="F:lyase activity"/>
    <property type="evidence" value="ECO:0007669"/>
    <property type="project" value="UniProtKB-KW"/>
</dbReference>
<dbReference type="Proteomes" id="UP001243717">
    <property type="component" value="Unassembled WGS sequence"/>
</dbReference>
<keyword evidence="4 7" id="KW-0456">Lyase</keyword>
<dbReference type="Gene3D" id="3.90.1150.10">
    <property type="entry name" value="Aspartate Aminotransferase, domain 1"/>
    <property type="match status" value="1"/>
</dbReference>
<dbReference type="NCBIfam" id="TIGR04350">
    <property type="entry name" value="C_S_lyase_PatB"/>
    <property type="match status" value="1"/>
</dbReference>
<comment type="caution">
    <text evidence="7">The sequence shown here is derived from an EMBL/GenBank/DDBJ whole genome shotgun (WGS) entry which is preliminary data.</text>
</comment>
<dbReference type="EMBL" id="JARXIC010000016">
    <property type="protein sequence ID" value="MDQ8194980.1"/>
    <property type="molecule type" value="Genomic_DNA"/>
</dbReference>
<dbReference type="PANTHER" id="PTHR43525">
    <property type="entry name" value="PROTEIN MALY"/>
    <property type="match status" value="1"/>
</dbReference>
<dbReference type="CDD" id="cd00609">
    <property type="entry name" value="AAT_like"/>
    <property type="match status" value="1"/>
</dbReference>
<dbReference type="EC" id="4.4.1.13" evidence="2"/>
<dbReference type="InterPro" id="IPR015424">
    <property type="entry name" value="PyrdxlP-dep_Trfase"/>
</dbReference>
<evidence type="ECO:0000313" key="7">
    <source>
        <dbReference type="EMBL" id="MDQ8194980.1"/>
    </source>
</evidence>
<dbReference type="Gene3D" id="3.40.640.10">
    <property type="entry name" value="Type I PLP-dependent aspartate aminotransferase-like (Major domain)"/>
    <property type="match status" value="1"/>
</dbReference>
<dbReference type="InterPro" id="IPR004839">
    <property type="entry name" value="Aminotransferase_I/II_large"/>
</dbReference>
<evidence type="ECO:0000256" key="2">
    <source>
        <dbReference type="ARBA" id="ARBA00012224"/>
    </source>
</evidence>
<feature type="domain" description="Aminotransferase class I/classII large" evidence="6">
    <location>
        <begin position="37"/>
        <end position="376"/>
    </location>
</feature>
<gene>
    <name evidence="7" type="ORF">QEH59_11125</name>
</gene>
<organism evidence="7 8">
    <name type="scientific">Thalassobacterium sedimentorum</name>
    <dbReference type="NCBI Taxonomy" id="3041258"/>
    <lineage>
        <taxon>Bacteria</taxon>
        <taxon>Pseudomonadati</taxon>
        <taxon>Verrucomicrobiota</taxon>
        <taxon>Opitutia</taxon>
        <taxon>Puniceicoccales</taxon>
        <taxon>Coraliomargaritaceae</taxon>
        <taxon>Thalassobacterium</taxon>
    </lineage>
</organism>
<keyword evidence="3" id="KW-0663">Pyridoxal phosphate</keyword>
<reference evidence="7 8" key="1">
    <citation type="submission" date="2023-04" db="EMBL/GenBank/DDBJ databases">
        <title>A novel bacteria isolated from coastal sediment.</title>
        <authorList>
            <person name="Liu X.-J."/>
            <person name="Du Z.-J."/>
        </authorList>
    </citation>
    <scope>NUCLEOTIDE SEQUENCE [LARGE SCALE GENOMIC DNA]</scope>
    <source>
        <strain evidence="7 8">SDUM461004</strain>
    </source>
</reference>
<keyword evidence="8" id="KW-1185">Reference proteome</keyword>
<protein>
    <recommendedName>
        <fullName evidence="2">cysteine-S-conjugate beta-lyase</fullName>
        <ecNumber evidence="2">4.4.1.13</ecNumber>
    </recommendedName>
</protein>
<evidence type="ECO:0000256" key="5">
    <source>
        <dbReference type="ARBA" id="ARBA00037974"/>
    </source>
</evidence>
<dbReference type="InterPro" id="IPR015422">
    <property type="entry name" value="PyrdxlP-dep_Trfase_small"/>
</dbReference>
<evidence type="ECO:0000313" key="8">
    <source>
        <dbReference type="Proteomes" id="UP001243717"/>
    </source>
</evidence>
<evidence type="ECO:0000256" key="1">
    <source>
        <dbReference type="ARBA" id="ARBA00001933"/>
    </source>
</evidence>
<dbReference type="InterPro" id="IPR051798">
    <property type="entry name" value="Class-II_PLP-Dep_Aminotrans"/>
</dbReference>
<dbReference type="PANTHER" id="PTHR43525:SF1">
    <property type="entry name" value="PROTEIN MALY"/>
    <property type="match status" value="1"/>
</dbReference>
<proteinExistence type="inferred from homology"/>
<name>A0ABU1AM97_9BACT</name>
<dbReference type="InterPro" id="IPR027619">
    <property type="entry name" value="C-S_lyase_PatB-like"/>
</dbReference>
<evidence type="ECO:0000256" key="3">
    <source>
        <dbReference type="ARBA" id="ARBA00022898"/>
    </source>
</evidence>
<dbReference type="Pfam" id="PF00155">
    <property type="entry name" value="Aminotran_1_2"/>
    <property type="match status" value="1"/>
</dbReference>
<evidence type="ECO:0000259" key="6">
    <source>
        <dbReference type="Pfam" id="PF00155"/>
    </source>
</evidence>
<dbReference type="RefSeq" id="WP_308985440.1">
    <property type="nucleotide sequence ID" value="NZ_JARXIC010000016.1"/>
</dbReference>
<accession>A0ABU1AM97</accession>
<comment type="similarity">
    <text evidence="5">Belongs to the class-II pyridoxal-phosphate-dependent aminotransferase family. MalY/PatB cystathionine beta-lyase subfamily.</text>
</comment>
<comment type="cofactor">
    <cofactor evidence="1">
        <name>pyridoxal 5'-phosphate</name>
        <dbReference type="ChEBI" id="CHEBI:597326"/>
    </cofactor>
</comment>
<dbReference type="InterPro" id="IPR015421">
    <property type="entry name" value="PyrdxlP-dep_Trfase_major"/>
</dbReference>
<evidence type="ECO:0000256" key="4">
    <source>
        <dbReference type="ARBA" id="ARBA00023239"/>
    </source>
</evidence>
<sequence>MTQAMYNFDTCPDRNHYGSLKWDKYQGRQILPLWVADMDFTSAPEILAALQTRLDHGIFGYTIPHDAPVEAVLNYLERQHDYSAKAGWLNFLPGLVPAINLCCHAFTEPGDSVMTATPVYPPFLTAPDYAERELIKVPLCLNTDDQWTLDIEAMEAAVRPNTKIFVLCSPHNPVGRVYTKEELTSIADFCERHELILISDEIHCDLVFDEDAQHIATATLNESIAQRTVTLMAPSKTYNLPGLACAFSVIENPKLRAQFQKTIRGIITEVNCFGYAGITAAYNHGEPWRQALLKYLQNNYTLIYDFIKDELPDITFRPMESTYLAWLDVSRLGLKDPVGHFEKHGVGLSDGTPFDGAQHLRLNFGCPRKRLEEGLALIAKAARANEA</sequence>